<accession>A0A9P4QYH1</accession>
<dbReference type="InterPro" id="IPR032675">
    <property type="entry name" value="LRR_dom_sf"/>
</dbReference>
<protein>
    <submittedName>
        <fullName evidence="1">Uncharacterized protein</fullName>
    </submittedName>
</protein>
<proteinExistence type="predicted"/>
<sequence length="260" mass="29114">MDWSCLRRLDLNHGAPKHLFSVLTGKVPKLRALHFGFWPNHSPDRTWECLDVSVIVKLLESIHGLQQLEATNMNMAEFQNILNDPVFAKLGRTLKMLRVSFTAAAAKGWTLDDVQSMTESCPGLQVLGLKIAMETDTTVPYTSTIWPVAAIEKLKCLTQLRELSLVLQLDENSTEFIVASDGNQHIIKPAAQDRTLSLIRNWRASQRGSELKKCVVRYQTILPFTEHAYTVTSSGTLDSPLELQTDVTGLPAVISLHPFY</sequence>
<dbReference type="EMBL" id="ML996160">
    <property type="protein sequence ID" value="KAF2733507.1"/>
    <property type="molecule type" value="Genomic_DNA"/>
</dbReference>
<dbReference type="Gene3D" id="3.80.10.10">
    <property type="entry name" value="Ribonuclease Inhibitor"/>
    <property type="match status" value="1"/>
</dbReference>
<gene>
    <name evidence="1" type="ORF">EJ04DRAFT_565041</name>
</gene>
<reference evidence="1" key="1">
    <citation type="journal article" date="2020" name="Stud. Mycol.">
        <title>101 Dothideomycetes genomes: a test case for predicting lifestyles and emergence of pathogens.</title>
        <authorList>
            <person name="Haridas S."/>
            <person name="Albert R."/>
            <person name="Binder M."/>
            <person name="Bloem J."/>
            <person name="Labutti K."/>
            <person name="Salamov A."/>
            <person name="Andreopoulos B."/>
            <person name="Baker S."/>
            <person name="Barry K."/>
            <person name="Bills G."/>
            <person name="Bluhm B."/>
            <person name="Cannon C."/>
            <person name="Castanera R."/>
            <person name="Culley D."/>
            <person name="Daum C."/>
            <person name="Ezra D."/>
            <person name="Gonzalez J."/>
            <person name="Henrissat B."/>
            <person name="Kuo A."/>
            <person name="Liang C."/>
            <person name="Lipzen A."/>
            <person name="Lutzoni F."/>
            <person name="Magnuson J."/>
            <person name="Mondo S."/>
            <person name="Nolan M."/>
            <person name="Ohm R."/>
            <person name="Pangilinan J."/>
            <person name="Park H.-J."/>
            <person name="Ramirez L."/>
            <person name="Alfaro M."/>
            <person name="Sun H."/>
            <person name="Tritt A."/>
            <person name="Yoshinaga Y."/>
            <person name="Zwiers L.-H."/>
            <person name="Turgeon B."/>
            <person name="Goodwin S."/>
            <person name="Spatafora J."/>
            <person name="Crous P."/>
            <person name="Grigoriev I."/>
        </authorList>
    </citation>
    <scope>NUCLEOTIDE SEQUENCE</scope>
    <source>
        <strain evidence="1">CBS 125425</strain>
    </source>
</reference>
<evidence type="ECO:0000313" key="2">
    <source>
        <dbReference type="Proteomes" id="UP000799444"/>
    </source>
</evidence>
<dbReference type="OrthoDB" id="3556572at2759"/>
<evidence type="ECO:0000313" key="1">
    <source>
        <dbReference type="EMBL" id="KAF2733507.1"/>
    </source>
</evidence>
<dbReference type="Proteomes" id="UP000799444">
    <property type="component" value="Unassembled WGS sequence"/>
</dbReference>
<dbReference type="AlphaFoldDB" id="A0A9P4QYH1"/>
<comment type="caution">
    <text evidence="1">The sequence shown here is derived from an EMBL/GenBank/DDBJ whole genome shotgun (WGS) entry which is preliminary data.</text>
</comment>
<organism evidence="1 2">
    <name type="scientific">Polyplosphaeria fusca</name>
    <dbReference type="NCBI Taxonomy" id="682080"/>
    <lineage>
        <taxon>Eukaryota</taxon>
        <taxon>Fungi</taxon>
        <taxon>Dikarya</taxon>
        <taxon>Ascomycota</taxon>
        <taxon>Pezizomycotina</taxon>
        <taxon>Dothideomycetes</taxon>
        <taxon>Pleosporomycetidae</taxon>
        <taxon>Pleosporales</taxon>
        <taxon>Tetraplosphaeriaceae</taxon>
        <taxon>Polyplosphaeria</taxon>
    </lineage>
</organism>
<keyword evidence="2" id="KW-1185">Reference proteome</keyword>
<name>A0A9P4QYH1_9PLEO</name>